<dbReference type="EMBL" id="JACCCU010000001">
    <property type="protein sequence ID" value="NYF88269.1"/>
    <property type="molecule type" value="Genomic_DNA"/>
</dbReference>
<dbReference type="AlphaFoldDB" id="A0A852VBQ5"/>
<dbReference type="PANTHER" id="PTHR47197:SF3">
    <property type="entry name" value="DIHYDRO-HEME D1 DEHYDROGENASE"/>
    <property type="match status" value="1"/>
</dbReference>
<gene>
    <name evidence="2" type="ORF">HDF08_000336</name>
</gene>
<dbReference type="SUPFAM" id="SSF63829">
    <property type="entry name" value="Calcium-dependent phosphotriesterase"/>
    <property type="match status" value="1"/>
</dbReference>
<comment type="caution">
    <text evidence="2">The sequence shown here is derived from an EMBL/GenBank/DDBJ whole genome shotgun (WGS) entry which is preliminary data.</text>
</comment>
<evidence type="ECO:0000313" key="2">
    <source>
        <dbReference type="EMBL" id="NYF88269.1"/>
    </source>
</evidence>
<dbReference type="Pfam" id="PF01833">
    <property type="entry name" value="TIG"/>
    <property type="match status" value="1"/>
</dbReference>
<feature type="domain" description="IPT/TIG" evidence="1">
    <location>
        <begin position="503"/>
        <end position="597"/>
    </location>
</feature>
<proteinExistence type="predicted"/>
<dbReference type="InterPro" id="IPR013783">
    <property type="entry name" value="Ig-like_fold"/>
</dbReference>
<accession>A0A852VBQ5</accession>
<dbReference type="InterPro" id="IPR015943">
    <property type="entry name" value="WD40/YVTN_repeat-like_dom_sf"/>
</dbReference>
<sequence>MLPGAQQTVVFSPSAAAAIGNTSVTAQATAGLLSHTITVVVTVMTQLPPTMTAHAPIRTRYLRTNSAYDPNSLEFAPPHFAAYDPAHRQFFVSNALLNEIDVFDATTESQIAAIAVPLAWGLDVAPTGDTLYVATLFGDIYTINTSTNSIIQRYPSASIGPQGYAPTEVFVLADGRLALLGGAGGLSVDGSASVVVWDPQTNSLDSGTPNPTEPFFPGTVCPNIQNIGAFAVSGDRTHVLAATIDSGGGVLPVCSYDPIAKKAAFSKYVSDTFVRQIIPSPDGSRFFLTSNLDGVLVFNVATVALIGQIPGPASDVSGVPGLPNAAGGAVMSLDGKTLYLVDQSFGSVAAFDTTSLTLRNWIPAFKISDTQDFLVIAAVDETGLILGPMGHGVGFIDAAVTTAATLAGPLAVTPSTGPESGGTQLQIANLYVTPANDPGTPLLYVGASAASNVEVSPSPNSNSATNQITATTPASVFPGPVDISAIFNNNAVAIAPEAFSYGPTILEVVPNAATAEGGTTGAVVGYGFGQNTTGLQVSVGGKNAPVTQLYPAAPYSPYPFPVETLLFTIPPGTAGSSVDLTVFTPTGITTSSGVFHYAAPVTNFPISANLQAGFYDAKRDLYFFSDTSKIQVLSRKSGWQTPISLPGTTSTSTLLAITESPDNSLLAVSDLHGQAIYVLNPDSPSSAQRFAVPSFANFTPIGPAGLAVTNTGKIYFDAVDLGGTGTPAFYKLDTLAGTFTSLGTLQSGGALDAASRVLLSSDGTRVYSEVEGEAFWLDTATDTVHSSISTASNSGGYSDLALSADGSTLVTNDDLTDSSLNAISVPAYIDWETWLPSPTYGQKLYSDGSVLVQPLTDGIDLISRNTGRLLYRVQLPITVAQVYDPVVPATNVGVYGIITAAGVSFVDLSALPISPSVRNPFSQEISQHTDPSHPNSMPLSYPHPHLLMRYDLSNPKALGAPPTSSSGHGFFFAQGMACIRGSPILCLFPTFPPSLHNHAPCSGAGLRLVSNQHRY</sequence>
<organism evidence="2 3">
    <name type="scientific">Tunturiibacter lichenicola</name>
    <dbReference type="NCBI Taxonomy" id="2051959"/>
    <lineage>
        <taxon>Bacteria</taxon>
        <taxon>Pseudomonadati</taxon>
        <taxon>Acidobacteriota</taxon>
        <taxon>Terriglobia</taxon>
        <taxon>Terriglobales</taxon>
        <taxon>Acidobacteriaceae</taxon>
        <taxon>Tunturiibacter</taxon>
    </lineage>
</organism>
<evidence type="ECO:0000313" key="3">
    <source>
        <dbReference type="Proteomes" id="UP000564385"/>
    </source>
</evidence>
<evidence type="ECO:0000259" key="1">
    <source>
        <dbReference type="Pfam" id="PF01833"/>
    </source>
</evidence>
<dbReference type="Proteomes" id="UP000564385">
    <property type="component" value="Unassembled WGS sequence"/>
</dbReference>
<dbReference type="SUPFAM" id="SSF50969">
    <property type="entry name" value="YVTN repeat-like/Quinoprotein amine dehydrogenase"/>
    <property type="match status" value="1"/>
</dbReference>
<name>A0A852VBQ5_9BACT</name>
<dbReference type="Gene3D" id="2.130.10.10">
    <property type="entry name" value="YVTN repeat-like/Quinoprotein amine dehydrogenase"/>
    <property type="match status" value="3"/>
</dbReference>
<dbReference type="CDD" id="cd00102">
    <property type="entry name" value="IPT"/>
    <property type="match status" value="1"/>
</dbReference>
<dbReference type="InterPro" id="IPR002909">
    <property type="entry name" value="IPT_dom"/>
</dbReference>
<dbReference type="PANTHER" id="PTHR47197">
    <property type="entry name" value="PROTEIN NIRF"/>
    <property type="match status" value="1"/>
</dbReference>
<reference evidence="2 3" key="1">
    <citation type="submission" date="2020-07" db="EMBL/GenBank/DDBJ databases">
        <title>Genomic Encyclopedia of Type Strains, Phase IV (KMG-V): Genome sequencing to study the core and pangenomes of soil and plant-associated prokaryotes.</title>
        <authorList>
            <person name="Whitman W."/>
        </authorList>
    </citation>
    <scope>NUCLEOTIDE SEQUENCE [LARGE SCALE GENOMIC DNA]</scope>
    <source>
        <strain evidence="2 3">M8UP22</strain>
    </source>
</reference>
<protein>
    <recommendedName>
        <fullName evidence="1">IPT/TIG domain-containing protein</fullName>
    </recommendedName>
</protein>
<dbReference type="Gene3D" id="2.60.40.10">
    <property type="entry name" value="Immunoglobulins"/>
    <property type="match status" value="2"/>
</dbReference>
<dbReference type="InterPro" id="IPR051200">
    <property type="entry name" value="Host-pathogen_enzymatic-act"/>
</dbReference>
<dbReference type="InterPro" id="IPR011044">
    <property type="entry name" value="Quino_amine_DH_bsu"/>
</dbReference>